<evidence type="ECO:0000313" key="2">
    <source>
        <dbReference type="Proteomes" id="UP000233551"/>
    </source>
</evidence>
<keyword evidence="2" id="KW-1185">Reference proteome</keyword>
<proteinExistence type="predicted"/>
<reference evidence="1 2" key="1">
    <citation type="submission" date="2017-11" db="EMBL/GenBank/DDBJ databases">
        <title>De-novo sequencing of pomegranate (Punica granatum L.) genome.</title>
        <authorList>
            <person name="Akparov Z."/>
            <person name="Amiraslanov A."/>
            <person name="Hajiyeva S."/>
            <person name="Abbasov M."/>
            <person name="Kaur K."/>
            <person name="Hamwieh A."/>
            <person name="Solovyev V."/>
            <person name="Salamov A."/>
            <person name="Braich B."/>
            <person name="Kosarev P."/>
            <person name="Mahmoud A."/>
            <person name="Hajiyev E."/>
            <person name="Babayeva S."/>
            <person name="Izzatullayeva V."/>
            <person name="Mammadov A."/>
            <person name="Mammadov A."/>
            <person name="Sharifova S."/>
            <person name="Ojaghi J."/>
            <person name="Eynullazada K."/>
            <person name="Bayramov B."/>
            <person name="Abdulazimova A."/>
            <person name="Shahmuradov I."/>
        </authorList>
    </citation>
    <scope>NUCLEOTIDE SEQUENCE [LARGE SCALE GENOMIC DNA]</scope>
    <source>
        <strain evidence="2">cv. AG2017</strain>
        <tissue evidence="1">Leaf</tissue>
    </source>
</reference>
<sequence>MKLLRRCFAPGTAVCLICRKPTLLLDRLFVALASSWSRHWDFCLRGGCSLLRRMPALLGWLCFAEGPVSCGAGLELCERLRTLLDRGSKSVVILAFVVPVILALSPQCEASKALVGHAQAYRNIFNDALAALSIIRHARRLRTLLVRVP</sequence>
<accession>A0A2I0IVP9</accession>
<gene>
    <name evidence="1" type="ORF">CRG98_031794</name>
</gene>
<evidence type="ECO:0000313" key="1">
    <source>
        <dbReference type="EMBL" id="PKI47833.1"/>
    </source>
</evidence>
<protein>
    <submittedName>
        <fullName evidence="1">Uncharacterized protein</fullName>
    </submittedName>
</protein>
<name>A0A2I0IVP9_PUNGR</name>
<dbReference type="Proteomes" id="UP000233551">
    <property type="component" value="Unassembled WGS sequence"/>
</dbReference>
<dbReference type="AlphaFoldDB" id="A0A2I0IVP9"/>
<dbReference type="EMBL" id="PGOL01002454">
    <property type="protein sequence ID" value="PKI47833.1"/>
    <property type="molecule type" value="Genomic_DNA"/>
</dbReference>
<comment type="caution">
    <text evidence="1">The sequence shown here is derived from an EMBL/GenBank/DDBJ whole genome shotgun (WGS) entry which is preliminary data.</text>
</comment>
<organism evidence="1 2">
    <name type="scientific">Punica granatum</name>
    <name type="common">Pomegranate</name>
    <dbReference type="NCBI Taxonomy" id="22663"/>
    <lineage>
        <taxon>Eukaryota</taxon>
        <taxon>Viridiplantae</taxon>
        <taxon>Streptophyta</taxon>
        <taxon>Embryophyta</taxon>
        <taxon>Tracheophyta</taxon>
        <taxon>Spermatophyta</taxon>
        <taxon>Magnoliopsida</taxon>
        <taxon>eudicotyledons</taxon>
        <taxon>Gunneridae</taxon>
        <taxon>Pentapetalae</taxon>
        <taxon>rosids</taxon>
        <taxon>malvids</taxon>
        <taxon>Myrtales</taxon>
        <taxon>Lythraceae</taxon>
        <taxon>Punica</taxon>
    </lineage>
</organism>